<organism evidence="1 2">
    <name type="scientific">Candidatus Regiella insecticola LSR1</name>
    <dbReference type="NCBI Taxonomy" id="663321"/>
    <lineage>
        <taxon>Bacteria</taxon>
        <taxon>Pseudomonadati</taxon>
        <taxon>Pseudomonadota</taxon>
        <taxon>Gammaproteobacteria</taxon>
        <taxon>Enterobacterales</taxon>
        <taxon>Enterobacteriaceae</taxon>
        <taxon>aphid secondary symbionts</taxon>
        <taxon>Candidatus Regiella</taxon>
    </lineage>
</organism>
<dbReference type="AlphaFoldDB" id="E0WS63"/>
<evidence type="ECO:0000313" key="2">
    <source>
        <dbReference type="Proteomes" id="UP000005726"/>
    </source>
</evidence>
<gene>
    <name evidence="1" type="ORF">REG_0792</name>
</gene>
<protein>
    <submittedName>
        <fullName evidence="1">Uncharacterized protein</fullName>
    </submittedName>
</protein>
<reference evidence="1" key="1">
    <citation type="journal article" date="2009" name="Environ. Microbiol.">
        <title>Dynamics of genome evolution in facultative symbionts of aphids.</title>
        <authorList>
            <person name="Degnan P.H."/>
            <person name="Leonardo T.E."/>
            <person name="Cass B.N."/>
            <person name="Hurwitz B."/>
            <person name="Stern D."/>
            <person name="Gibbs R.A."/>
            <person name="Richards S."/>
            <person name="Moran N.A."/>
        </authorList>
    </citation>
    <scope>NUCLEOTIDE SEQUENCE [LARGE SCALE GENOMIC DNA]</scope>
    <source>
        <strain evidence="1">LSR1</strain>
    </source>
</reference>
<dbReference type="HOGENOM" id="CLU_3306536_0_0_6"/>
<name>E0WS63_9ENTR</name>
<sequence length="39" mass="4403">MTAVLAESRSGRPGRLEATSKVKGICYLRRLNLILRILF</sequence>
<dbReference type="EMBL" id="GL379590">
    <property type="protein sequence ID" value="EFL92197.1"/>
    <property type="molecule type" value="Genomic_DNA"/>
</dbReference>
<accession>E0WS63</accession>
<dbReference type="Proteomes" id="UP000005726">
    <property type="component" value="Unassembled WGS sequence"/>
</dbReference>
<evidence type="ECO:0000313" key="1">
    <source>
        <dbReference type="EMBL" id="EFL92197.1"/>
    </source>
</evidence>
<proteinExistence type="predicted"/>
<keyword evidence="2" id="KW-1185">Reference proteome</keyword>